<dbReference type="PATRIC" id="fig|1227456.3.peg.836"/>
<comment type="caution">
    <text evidence="2">The sequence shown here is derived from an EMBL/GenBank/DDBJ whole genome shotgun (WGS) entry which is preliminary data.</text>
</comment>
<organism evidence="2 3">
    <name type="scientific">Halococcus salifodinae DSM 8989</name>
    <dbReference type="NCBI Taxonomy" id="1227456"/>
    <lineage>
        <taxon>Archaea</taxon>
        <taxon>Methanobacteriati</taxon>
        <taxon>Methanobacteriota</taxon>
        <taxon>Stenosarchaea group</taxon>
        <taxon>Halobacteria</taxon>
        <taxon>Halobacteriales</taxon>
        <taxon>Halococcaceae</taxon>
        <taxon>Halococcus</taxon>
    </lineage>
</organism>
<accession>M0NB56</accession>
<evidence type="ECO:0000313" key="2">
    <source>
        <dbReference type="EMBL" id="EMA55202.1"/>
    </source>
</evidence>
<dbReference type="STRING" id="1227456.C450_04027"/>
<dbReference type="EMBL" id="AOME01000015">
    <property type="protein sequence ID" value="EMA55202.1"/>
    <property type="molecule type" value="Genomic_DNA"/>
</dbReference>
<evidence type="ECO:0000256" key="1">
    <source>
        <dbReference type="SAM" id="MobiDB-lite"/>
    </source>
</evidence>
<protein>
    <submittedName>
        <fullName evidence="2">Uncharacterized protein</fullName>
    </submittedName>
</protein>
<feature type="region of interest" description="Disordered" evidence="1">
    <location>
        <begin position="46"/>
        <end position="79"/>
    </location>
</feature>
<reference evidence="2 3" key="1">
    <citation type="journal article" date="2014" name="PLoS Genet.">
        <title>Phylogenetically driven sequencing of extremely halophilic archaea reveals strategies for static and dynamic osmo-response.</title>
        <authorList>
            <person name="Becker E.A."/>
            <person name="Seitzer P.M."/>
            <person name="Tritt A."/>
            <person name="Larsen D."/>
            <person name="Krusor M."/>
            <person name="Yao A.I."/>
            <person name="Wu D."/>
            <person name="Madern D."/>
            <person name="Eisen J.A."/>
            <person name="Darling A.E."/>
            <person name="Facciotti M.T."/>
        </authorList>
    </citation>
    <scope>NUCLEOTIDE SEQUENCE [LARGE SCALE GENOMIC DNA]</scope>
    <source>
        <strain evidence="2 3">DSM 8989</strain>
    </source>
</reference>
<sequence length="79" mass="8863">MCRFLFNPWSERRSMPEPILFGLLAVGLLGGSLVHALVDWRSSLPFVGDSGRNDGDDADDDDHDADDRDDPDEDDEDRD</sequence>
<keyword evidence="3" id="KW-1185">Reference proteome</keyword>
<dbReference type="Proteomes" id="UP000011625">
    <property type="component" value="Unassembled WGS sequence"/>
</dbReference>
<gene>
    <name evidence="2" type="ORF">C450_04027</name>
</gene>
<proteinExistence type="predicted"/>
<evidence type="ECO:0000313" key="3">
    <source>
        <dbReference type="Proteomes" id="UP000011625"/>
    </source>
</evidence>
<name>M0NB56_9EURY</name>
<feature type="compositionally biased region" description="Acidic residues" evidence="1">
    <location>
        <begin position="56"/>
        <end position="79"/>
    </location>
</feature>
<dbReference type="AlphaFoldDB" id="M0NB56"/>